<feature type="region of interest" description="Disordered" evidence="1">
    <location>
        <begin position="17"/>
        <end position="81"/>
    </location>
</feature>
<comment type="caution">
    <text evidence="2">The sequence shown here is derived from an EMBL/GenBank/DDBJ whole genome shotgun (WGS) entry which is preliminary data.</text>
</comment>
<accession>A0A2S7XZL3</accession>
<feature type="compositionally biased region" description="Low complexity" evidence="1">
    <location>
        <begin position="44"/>
        <end position="56"/>
    </location>
</feature>
<evidence type="ECO:0000313" key="2">
    <source>
        <dbReference type="EMBL" id="PQK09345.1"/>
    </source>
</evidence>
<proteinExistence type="predicted"/>
<dbReference type="AlphaFoldDB" id="A0A2S7XZL3"/>
<evidence type="ECO:0000313" key="3">
    <source>
        <dbReference type="Proteomes" id="UP000237441"/>
    </source>
</evidence>
<protein>
    <submittedName>
        <fullName evidence="2">Uncharacterized protein</fullName>
    </submittedName>
</protein>
<dbReference type="OrthoDB" id="4739136at2759"/>
<dbReference type="Proteomes" id="UP000237441">
    <property type="component" value="Unassembled WGS sequence"/>
</dbReference>
<reference evidence="2 3" key="1">
    <citation type="submission" date="2016-07" db="EMBL/GenBank/DDBJ databases">
        <title>Comparative genomics of the entomopathogenic fungus Beauveria bassiana.</title>
        <authorList>
            <person name="Valero Jimenez C.A."/>
            <person name="Zwaan B.J."/>
            <person name="Van Kan J.A."/>
            <person name="Takken W."/>
            <person name="Debets A.J."/>
            <person name="Schoustra S.E."/>
            <person name="Koenraadt C.J."/>
        </authorList>
    </citation>
    <scope>NUCLEOTIDE SEQUENCE [LARGE SCALE GENOMIC DNA]</scope>
    <source>
        <strain evidence="2 3">ARSEF 8028</strain>
    </source>
</reference>
<feature type="compositionally biased region" description="Basic residues" evidence="1">
    <location>
        <begin position="58"/>
        <end position="74"/>
    </location>
</feature>
<gene>
    <name evidence="2" type="ORF">BB8028_0001g14150</name>
</gene>
<name>A0A2S7XZL3_BEABA</name>
<organism evidence="2 3">
    <name type="scientific">Beauveria bassiana</name>
    <name type="common">White muscardine disease fungus</name>
    <name type="synonym">Tritirachium shiotae</name>
    <dbReference type="NCBI Taxonomy" id="176275"/>
    <lineage>
        <taxon>Eukaryota</taxon>
        <taxon>Fungi</taxon>
        <taxon>Dikarya</taxon>
        <taxon>Ascomycota</taxon>
        <taxon>Pezizomycotina</taxon>
        <taxon>Sordariomycetes</taxon>
        <taxon>Hypocreomycetidae</taxon>
        <taxon>Hypocreales</taxon>
        <taxon>Cordycipitaceae</taxon>
        <taxon>Beauveria</taxon>
    </lineage>
</organism>
<sequence length="559" mass="62559">MASRNPTLHFNIIMVSRSKRIAHRGGPGHSRSTSQSTGTPSRESSTNKSLPTSSPKKPSPKKALKQRANRHPRGRFGTGDTMCSAQRMVDMQRQDAIYLSQSEYCSAPPIGLELVHMQIVIPGDTLVPKALRNLQVFDEIRREHRVWITREENSETCFDVSATHTKPLHVALNAINQKIHDMRLSEESLTAHYFVQSPEGDKESTIGYEIGKRPVVKGAKNNSHYSKYMLDALVIQFAAALPPALKTLKFLRYLTMHVDFGHLNISAKPKTAGKRLSVEEFSRALNLYSSRGRGATIQTEMPNLEVANELLSSLISHSEISKENAEATLTHHVQFEVDKQTVSADLLDREGSVMATSSKCTQTEGHPPLDWIVSAPATYMDWNLRVDSRPNLVGDRSGQLSEATANFVHSFIFKIDGEDCAETDTPSKEADGPPRRFKLPRWQTAAHGNLAQVSSNFRTKSCARLQYRDTPYEIQLSITQHWAKLPVSAKPDRLSWSVSVSSIHWEEALSECKSNESSREFEGALLNRLWPGEGSLKERLKEFLECVFSIQTAIVELQS</sequence>
<dbReference type="EMBL" id="JRHA01000001">
    <property type="protein sequence ID" value="PQK09345.1"/>
    <property type="molecule type" value="Genomic_DNA"/>
</dbReference>
<evidence type="ECO:0000256" key="1">
    <source>
        <dbReference type="SAM" id="MobiDB-lite"/>
    </source>
</evidence>
<feature type="compositionally biased region" description="Polar residues" evidence="1">
    <location>
        <begin position="30"/>
        <end position="43"/>
    </location>
</feature>